<comment type="caution">
    <text evidence="1">The sequence shown here is derived from an EMBL/GenBank/DDBJ whole genome shotgun (WGS) entry which is preliminary data.</text>
</comment>
<evidence type="ECO:0000313" key="2">
    <source>
        <dbReference type="Proteomes" id="UP000684084"/>
    </source>
</evidence>
<dbReference type="AlphaFoldDB" id="A0A915ZS71"/>
<gene>
    <name evidence="1" type="ORF">CHRIB12_LOCUS19124</name>
</gene>
<protein>
    <recommendedName>
        <fullName evidence="3">Concanavalin A-like lectin/glucanase</fullName>
    </recommendedName>
</protein>
<dbReference type="PANTHER" id="PTHR42535:SF2">
    <property type="entry name" value="CHROMOSOME UNDETERMINED SCAFFOLD_146, WHOLE GENOME SHOTGUN SEQUENCE"/>
    <property type="match status" value="1"/>
</dbReference>
<dbReference type="VEuPathDB" id="FungiDB:RhiirFUN_002440"/>
<accession>A0A915ZS71</accession>
<evidence type="ECO:0008006" key="3">
    <source>
        <dbReference type="Google" id="ProtNLM"/>
    </source>
</evidence>
<name>A0A915ZS71_9GLOM</name>
<reference evidence="1" key="1">
    <citation type="submission" date="2020-05" db="EMBL/GenBank/DDBJ databases">
        <authorList>
            <person name="Rincon C."/>
            <person name="Sanders R I."/>
            <person name="Robbins C."/>
            <person name="Chaturvedi A."/>
        </authorList>
    </citation>
    <scope>NUCLEOTIDE SEQUENCE</scope>
    <source>
        <strain evidence="1">CHB12</strain>
    </source>
</reference>
<dbReference type="OrthoDB" id="2324354at2759"/>
<sequence>MKKISINKSYEIISEPIMLKEKERKTVQHSELPEVDDELSVSLRMRLKSHHSDWATVFRKGKSEKEGFMRTPGLFLHANNSKLHPRFTGNWEGNAGIDAVGDGLLLNKWYHITYTLSDREKRMDIYINGVWTAFYAIENVQMHKVKFNDAPLHIGWFGGEIGNFRYFNWRLSAEEVTKNCLVGYIHTITHEFHEIISEPIMLKERKTVQHAELPEVDNELSVSLRIRLNSHHSGWPVVFRKGASDEEEGLNMRTPGLYLHANNSKLHPRFTGNWKGNAGIDAIGDGLLLNKWYHITYTLSDREKRMDIYINGVWTAFYAIENVQMHKVKFNDAPLHIGLLNGEIGNFRYFNWRLSAEEVTKNYLNHRPFY</sequence>
<dbReference type="Pfam" id="PF13385">
    <property type="entry name" value="Laminin_G_3"/>
    <property type="match status" value="2"/>
</dbReference>
<organism evidence="1 2">
    <name type="scientific">Rhizophagus irregularis</name>
    <dbReference type="NCBI Taxonomy" id="588596"/>
    <lineage>
        <taxon>Eukaryota</taxon>
        <taxon>Fungi</taxon>
        <taxon>Fungi incertae sedis</taxon>
        <taxon>Mucoromycota</taxon>
        <taxon>Glomeromycotina</taxon>
        <taxon>Glomeromycetes</taxon>
        <taxon>Glomerales</taxon>
        <taxon>Glomeraceae</taxon>
        <taxon>Rhizophagus</taxon>
    </lineage>
</organism>
<dbReference type="PANTHER" id="PTHR42535">
    <property type="entry name" value="OOKINETE PROTEIN, PUTATIVE-RELATED"/>
    <property type="match status" value="1"/>
</dbReference>
<evidence type="ECO:0000313" key="1">
    <source>
        <dbReference type="EMBL" id="CAB5385115.1"/>
    </source>
</evidence>
<dbReference type="Proteomes" id="UP000684084">
    <property type="component" value="Unassembled WGS sequence"/>
</dbReference>
<dbReference type="EMBL" id="CAGKOT010000053">
    <property type="protein sequence ID" value="CAB5385115.1"/>
    <property type="molecule type" value="Genomic_DNA"/>
</dbReference>
<proteinExistence type="predicted"/>